<dbReference type="GO" id="GO:0006699">
    <property type="term" value="P:bile acid biosynthetic process"/>
    <property type="evidence" value="ECO:0007669"/>
    <property type="project" value="Ensembl"/>
</dbReference>
<evidence type="ECO:0000256" key="1">
    <source>
        <dbReference type="ARBA" id="ARBA00006432"/>
    </source>
</evidence>
<evidence type="ECO:0000313" key="11">
    <source>
        <dbReference type="Ensembl" id="ENSSPUP00000007113.1"/>
    </source>
</evidence>
<dbReference type="InterPro" id="IPR042099">
    <property type="entry name" value="ANL_N_sf"/>
</dbReference>
<comment type="similarity">
    <text evidence="1">Belongs to the ATP-dependent AMP-binding enzyme family.</text>
</comment>
<dbReference type="AlphaFoldDB" id="A0A8D0GMM6"/>
<gene>
    <name evidence="11" type="primary">SLC27A5</name>
</gene>
<evidence type="ECO:0000256" key="6">
    <source>
        <dbReference type="ARBA" id="ARBA00036527"/>
    </source>
</evidence>
<dbReference type="EC" id="6.2.1.3" evidence="5"/>
<dbReference type="GO" id="GO:0005789">
    <property type="term" value="C:endoplasmic reticulum membrane"/>
    <property type="evidence" value="ECO:0007669"/>
    <property type="project" value="Ensembl"/>
</dbReference>
<dbReference type="GeneTree" id="ENSGT00940000157947"/>
<accession>A0A8D0GMM6</accession>
<reference evidence="11" key="1">
    <citation type="submission" date="2025-08" db="UniProtKB">
        <authorList>
            <consortium name="Ensembl"/>
        </authorList>
    </citation>
    <scope>IDENTIFICATION</scope>
</reference>
<feature type="domain" description="AMP-binding enzyme C-terminal" evidence="10">
    <location>
        <begin position="479"/>
        <end position="555"/>
    </location>
</feature>
<comment type="catalytic activity">
    <reaction evidence="6">
        <text>a very long-chain fatty acid + ATP + CoA = a very long-chain fatty acyl-CoA + AMP + diphosphate</text>
        <dbReference type="Rhea" id="RHEA:54536"/>
        <dbReference type="ChEBI" id="CHEBI:30616"/>
        <dbReference type="ChEBI" id="CHEBI:33019"/>
        <dbReference type="ChEBI" id="CHEBI:57287"/>
        <dbReference type="ChEBI" id="CHEBI:58950"/>
        <dbReference type="ChEBI" id="CHEBI:138261"/>
        <dbReference type="ChEBI" id="CHEBI:456215"/>
    </reaction>
    <physiologicalReaction direction="left-to-right" evidence="6">
        <dbReference type="Rhea" id="RHEA:54537"/>
    </physiologicalReaction>
</comment>
<dbReference type="SUPFAM" id="SSF56801">
    <property type="entry name" value="Acetyl-CoA synthetase-like"/>
    <property type="match status" value="1"/>
</dbReference>
<name>A0A8D0GMM6_SPHPU</name>
<dbReference type="PANTHER" id="PTHR43107:SF4">
    <property type="entry name" value="LONG-CHAIN FATTY ACID TRANSPORT PROTEIN 2"/>
    <property type="match status" value="1"/>
</dbReference>
<organism evidence="11 12">
    <name type="scientific">Sphenodon punctatus</name>
    <name type="common">Tuatara</name>
    <name type="synonym">Hatteria punctata</name>
    <dbReference type="NCBI Taxonomy" id="8508"/>
    <lineage>
        <taxon>Eukaryota</taxon>
        <taxon>Metazoa</taxon>
        <taxon>Chordata</taxon>
        <taxon>Craniata</taxon>
        <taxon>Vertebrata</taxon>
        <taxon>Euteleostomi</taxon>
        <taxon>Lepidosauria</taxon>
        <taxon>Sphenodontia</taxon>
        <taxon>Sphenodontidae</taxon>
        <taxon>Sphenodon</taxon>
    </lineage>
</organism>
<sequence>MHVLYTALVGLLLLLPLLGGVLFPYWWQDVAMFFATVRMGFTCERCLRRSPPFMFLDAFLDKARRHPGKALILFGDEVHSYQDVDRRSSQVARALQERAGLKEGDAVAVFLMNVPAYLWVWLGLAKLGCAMACLNYNIRDKSLLHSLSSCGAKVLLTMPDLRAATEDVLPSLQKEGIQVFYISDESPTEGVEPLLRTIKSCSEEPVPRSFRANVTYKSTALYIYTSGTTGEEVGESCHLGETRYLHCRPDVDQYSLYCQGELGCLSATCVLKPKFSVSQFWNDCRKYRVSVIQYVGEVMRYLCNVPEKENDRDHGVRLALGNGMRVEVWKDFLRRFGPIQVYEFYGATEGNAGFINYTGKIGAVGRVNFLLKLVAPFELIRYDVDQDEPMRDEQGRCIRVSLGKAGLLVVKITDNAPFNGYAGDGQKSEKKILRDVLKKGDRYFNSGDLLMMDREGFIYFQDRVGDTFRWKGENVATTEVETVLAAVEFVQEVNVYGVPVPGHEGKIGMATVRLKEGSSFDGGKLYKHVKDYLPGYATPRFVRIQETLEITSTFKQCKGQLTKEGFDCATIRDPLFFLDETEKCYVPMNQQIYSSILEMRLKL</sequence>
<dbReference type="Proteomes" id="UP000694392">
    <property type="component" value="Unplaced"/>
</dbReference>
<dbReference type="GO" id="GO:0005886">
    <property type="term" value="C:plasma membrane"/>
    <property type="evidence" value="ECO:0007669"/>
    <property type="project" value="TreeGrafter"/>
</dbReference>
<evidence type="ECO:0000313" key="12">
    <source>
        <dbReference type="Proteomes" id="UP000694392"/>
    </source>
</evidence>
<dbReference type="InterPro" id="IPR045851">
    <property type="entry name" value="AMP-bd_C_sf"/>
</dbReference>
<evidence type="ECO:0000259" key="10">
    <source>
        <dbReference type="Pfam" id="PF13193"/>
    </source>
</evidence>
<dbReference type="PANTHER" id="PTHR43107">
    <property type="entry name" value="LONG-CHAIN FATTY ACID TRANSPORT PROTEIN"/>
    <property type="match status" value="1"/>
</dbReference>
<evidence type="ECO:0000256" key="2">
    <source>
        <dbReference type="ARBA" id="ARBA00022598"/>
    </source>
</evidence>
<dbReference type="InterPro" id="IPR025110">
    <property type="entry name" value="AMP-bd_C"/>
</dbReference>
<evidence type="ECO:0000256" key="4">
    <source>
        <dbReference type="ARBA" id="ARBA00023055"/>
    </source>
</evidence>
<proteinExistence type="inferred from homology"/>
<dbReference type="GO" id="GO:0047747">
    <property type="term" value="F:cholate-CoA ligase activity"/>
    <property type="evidence" value="ECO:0007669"/>
    <property type="project" value="Ensembl"/>
</dbReference>
<dbReference type="Gene3D" id="3.40.50.12780">
    <property type="entry name" value="N-terminal domain of ligase-like"/>
    <property type="match status" value="2"/>
</dbReference>
<keyword evidence="3" id="KW-0443">Lipid metabolism</keyword>
<dbReference type="GO" id="GO:0031957">
    <property type="term" value="F:very long-chain fatty acid-CoA ligase activity"/>
    <property type="evidence" value="ECO:0007669"/>
    <property type="project" value="Ensembl"/>
</dbReference>
<dbReference type="Pfam" id="PF13193">
    <property type="entry name" value="AMP-binding_C"/>
    <property type="match status" value="1"/>
</dbReference>
<reference evidence="11" key="2">
    <citation type="submission" date="2025-09" db="UniProtKB">
        <authorList>
            <consortium name="Ensembl"/>
        </authorList>
    </citation>
    <scope>IDENTIFICATION</scope>
</reference>
<dbReference type="Gene3D" id="3.30.300.30">
    <property type="match status" value="1"/>
</dbReference>
<evidence type="ECO:0000256" key="5">
    <source>
        <dbReference type="ARBA" id="ARBA00026121"/>
    </source>
</evidence>
<keyword evidence="4" id="KW-0445">Lipid transport</keyword>
<feature type="domain" description="AMP-dependent synthetase/ligase" evidence="9">
    <location>
        <begin position="61"/>
        <end position="231"/>
    </location>
</feature>
<dbReference type="Pfam" id="PF00501">
    <property type="entry name" value="AMP-binding"/>
    <property type="match status" value="2"/>
</dbReference>
<keyword evidence="12" id="KW-1185">Reference proteome</keyword>
<evidence type="ECO:0000256" key="8">
    <source>
        <dbReference type="ARBA" id="ARBA00048666"/>
    </source>
</evidence>
<evidence type="ECO:0000256" key="3">
    <source>
        <dbReference type="ARBA" id="ARBA00022832"/>
    </source>
</evidence>
<dbReference type="GO" id="GO:0005324">
    <property type="term" value="F:long-chain fatty acid transmembrane transporter activity"/>
    <property type="evidence" value="ECO:0007669"/>
    <property type="project" value="Ensembl"/>
</dbReference>
<keyword evidence="2" id="KW-0436">Ligase</keyword>
<dbReference type="InterPro" id="IPR000873">
    <property type="entry name" value="AMP-dep_synth/lig_dom"/>
</dbReference>
<dbReference type="GO" id="GO:0044539">
    <property type="term" value="P:long-chain fatty acid import into cell"/>
    <property type="evidence" value="ECO:0007669"/>
    <property type="project" value="TreeGrafter"/>
</dbReference>
<comment type="catalytic activity">
    <reaction evidence="8">
        <text>tetracosanoate + ATP + CoA = tetracosanoyl-CoA + AMP + diphosphate</text>
        <dbReference type="Rhea" id="RHEA:33639"/>
        <dbReference type="ChEBI" id="CHEBI:30616"/>
        <dbReference type="ChEBI" id="CHEBI:31014"/>
        <dbReference type="ChEBI" id="CHEBI:33019"/>
        <dbReference type="ChEBI" id="CHEBI:57287"/>
        <dbReference type="ChEBI" id="CHEBI:65052"/>
        <dbReference type="ChEBI" id="CHEBI:456215"/>
    </reaction>
    <physiologicalReaction direction="left-to-right" evidence="8">
        <dbReference type="Rhea" id="RHEA:33640"/>
    </physiologicalReaction>
</comment>
<dbReference type="Ensembl" id="ENSSPUT00000007581.1">
    <property type="protein sequence ID" value="ENSSPUP00000007113.1"/>
    <property type="gene ID" value="ENSSPUG00000005494.1"/>
</dbReference>
<protein>
    <recommendedName>
        <fullName evidence="5">long-chain-fatty-acid--CoA ligase</fullName>
        <ecNumber evidence="5">6.2.1.3</ecNumber>
    </recommendedName>
    <alternativeName>
        <fullName evidence="7">Long-chain-fatty-acid--CoA ligase</fullName>
    </alternativeName>
</protein>
<dbReference type="OMA" id="NIQICEC"/>
<evidence type="ECO:0000256" key="7">
    <source>
        <dbReference type="ARBA" id="ARBA00041297"/>
    </source>
</evidence>
<evidence type="ECO:0000259" key="9">
    <source>
        <dbReference type="Pfam" id="PF00501"/>
    </source>
</evidence>
<feature type="domain" description="AMP-dependent synthetase/ligase" evidence="9">
    <location>
        <begin position="264"/>
        <end position="366"/>
    </location>
</feature>
<keyword evidence="4" id="KW-0813">Transport</keyword>
<keyword evidence="3" id="KW-0276">Fatty acid metabolism</keyword>
<dbReference type="GO" id="GO:0004467">
    <property type="term" value="F:long-chain fatty acid-CoA ligase activity"/>
    <property type="evidence" value="ECO:0007669"/>
    <property type="project" value="UniProtKB-EC"/>
</dbReference>
<dbReference type="GO" id="GO:0000038">
    <property type="term" value="P:very long-chain fatty acid metabolic process"/>
    <property type="evidence" value="ECO:0007669"/>
    <property type="project" value="Ensembl"/>
</dbReference>
<dbReference type="FunFam" id="3.30.300.30:FF:000002">
    <property type="entry name" value="Long-chain fatty acid transport protein 1"/>
    <property type="match status" value="1"/>
</dbReference>